<sequence length="301" mass="31584">MKVGLLDTLGARYGRYWAAFLKELGVEVAVPTLPAAGALALGRDSLPDEPVQVQLALGRVLELGRVDLVLLPQTPAVASDAWGEALTDLLPRRISGLPQLLALPDGGPEMVAAATELGQRLTRNPGRVRLALERVKPLAAEKRAEMPRLNMGSRVTVAVIGPRALLADPDLSGGLREALDALGLHGVYLPDLPAAQVAERGERLENAARAPAGEKELFGALKLLEGKSAVRGVLLASPARDGAHRAALNRLAAMTHKPALVIDVDAGQTEWPELAAFRDRVTLGAAARTAPDTADEAGEAS</sequence>
<organism evidence="1 2">
    <name type="scientific">Deinococcus carri</name>
    <dbReference type="NCBI Taxonomy" id="1211323"/>
    <lineage>
        <taxon>Bacteria</taxon>
        <taxon>Thermotogati</taxon>
        <taxon>Deinococcota</taxon>
        <taxon>Deinococci</taxon>
        <taxon>Deinococcales</taxon>
        <taxon>Deinococcaceae</taxon>
        <taxon>Deinococcus</taxon>
    </lineage>
</organism>
<gene>
    <name evidence="1" type="ORF">Dcar01_02902</name>
</gene>
<dbReference type="Proteomes" id="UP001401887">
    <property type="component" value="Unassembled WGS sequence"/>
</dbReference>
<dbReference type="RefSeq" id="WP_345466506.1">
    <property type="nucleotide sequence ID" value="NZ_BAABRP010000014.1"/>
</dbReference>
<dbReference type="EMBL" id="BAABRP010000014">
    <property type="protein sequence ID" value="GAA5514149.1"/>
    <property type="molecule type" value="Genomic_DNA"/>
</dbReference>
<keyword evidence="2" id="KW-1185">Reference proteome</keyword>
<evidence type="ECO:0000313" key="2">
    <source>
        <dbReference type="Proteomes" id="UP001401887"/>
    </source>
</evidence>
<protein>
    <submittedName>
        <fullName evidence="1">Uncharacterized protein</fullName>
    </submittedName>
</protein>
<accession>A0ABP9W9Y5</accession>
<name>A0ABP9W9Y5_9DEIO</name>
<comment type="caution">
    <text evidence="1">The sequence shown here is derived from an EMBL/GenBank/DDBJ whole genome shotgun (WGS) entry which is preliminary data.</text>
</comment>
<evidence type="ECO:0000313" key="1">
    <source>
        <dbReference type="EMBL" id="GAA5514149.1"/>
    </source>
</evidence>
<proteinExistence type="predicted"/>
<reference evidence="1 2" key="1">
    <citation type="submission" date="2024-02" db="EMBL/GenBank/DDBJ databases">
        <title>Deinococcus carri NBRC 110142.</title>
        <authorList>
            <person name="Ichikawa N."/>
            <person name="Katano-Makiyama Y."/>
            <person name="Hidaka K."/>
        </authorList>
    </citation>
    <scope>NUCLEOTIDE SEQUENCE [LARGE SCALE GENOMIC DNA]</scope>
    <source>
        <strain evidence="1 2">NBRC 110142</strain>
    </source>
</reference>